<organism evidence="4 5">
    <name type="scientific">Ambrosia artemisiifolia</name>
    <name type="common">Common ragweed</name>
    <dbReference type="NCBI Taxonomy" id="4212"/>
    <lineage>
        <taxon>Eukaryota</taxon>
        <taxon>Viridiplantae</taxon>
        <taxon>Streptophyta</taxon>
        <taxon>Embryophyta</taxon>
        <taxon>Tracheophyta</taxon>
        <taxon>Spermatophyta</taxon>
        <taxon>Magnoliopsida</taxon>
        <taxon>eudicotyledons</taxon>
        <taxon>Gunneridae</taxon>
        <taxon>Pentapetalae</taxon>
        <taxon>asterids</taxon>
        <taxon>campanulids</taxon>
        <taxon>Asterales</taxon>
        <taxon>Asteraceae</taxon>
        <taxon>Asteroideae</taxon>
        <taxon>Heliantheae alliance</taxon>
        <taxon>Heliantheae</taxon>
        <taxon>Ambrosia</taxon>
    </lineage>
</organism>
<dbReference type="SUPFAM" id="SSF81901">
    <property type="entry name" value="HCP-like"/>
    <property type="match status" value="1"/>
</dbReference>
<dbReference type="PANTHER" id="PTHR47938">
    <property type="entry name" value="RESPIRATORY COMPLEX I CHAPERONE (CIA84), PUTATIVE (AFU_ORTHOLOGUE AFUA_2G06020)-RELATED"/>
    <property type="match status" value="1"/>
</dbReference>
<feature type="repeat" description="PPR" evidence="3">
    <location>
        <begin position="201"/>
        <end position="235"/>
    </location>
</feature>
<dbReference type="Pfam" id="PF12854">
    <property type="entry name" value="PPR_1"/>
    <property type="match status" value="2"/>
</dbReference>
<evidence type="ECO:0000256" key="3">
    <source>
        <dbReference type="PROSITE-ProRule" id="PRU00708"/>
    </source>
</evidence>
<feature type="repeat" description="PPR" evidence="3">
    <location>
        <begin position="484"/>
        <end position="518"/>
    </location>
</feature>
<feature type="repeat" description="PPR" evidence="3">
    <location>
        <begin position="554"/>
        <end position="588"/>
    </location>
</feature>
<feature type="repeat" description="PPR" evidence="3">
    <location>
        <begin position="799"/>
        <end position="833"/>
    </location>
</feature>
<feature type="repeat" description="PPR" evidence="3">
    <location>
        <begin position="519"/>
        <end position="553"/>
    </location>
</feature>
<dbReference type="Gene3D" id="1.25.40.10">
    <property type="entry name" value="Tetratricopeptide repeat domain"/>
    <property type="match status" value="8"/>
</dbReference>
<feature type="repeat" description="PPR" evidence="3">
    <location>
        <begin position="729"/>
        <end position="763"/>
    </location>
</feature>
<dbReference type="EMBL" id="JAMZMK010006146">
    <property type="protein sequence ID" value="KAI7750509.1"/>
    <property type="molecule type" value="Genomic_DNA"/>
</dbReference>
<evidence type="ECO:0000313" key="5">
    <source>
        <dbReference type="Proteomes" id="UP001206925"/>
    </source>
</evidence>
<feature type="repeat" description="PPR" evidence="3">
    <location>
        <begin position="272"/>
        <end position="306"/>
    </location>
</feature>
<dbReference type="InterPro" id="IPR011990">
    <property type="entry name" value="TPR-like_helical_dom_sf"/>
</dbReference>
<dbReference type="PANTHER" id="PTHR47938:SF35">
    <property type="entry name" value="PENTATRICOPEPTIDE REPEAT-CONTAINING PROTEIN 4, MITOCHONDRIAL-RELATED"/>
    <property type="match status" value="1"/>
</dbReference>
<reference evidence="4" key="1">
    <citation type="submission" date="2022-06" db="EMBL/GenBank/DDBJ databases">
        <title>Uncovering the hologenomic basis of an extraordinary plant invasion.</title>
        <authorList>
            <person name="Bieker V.C."/>
            <person name="Martin M.D."/>
            <person name="Gilbert T."/>
            <person name="Hodgins K."/>
            <person name="Battlay P."/>
            <person name="Petersen B."/>
            <person name="Wilson J."/>
        </authorList>
    </citation>
    <scope>NUCLEOTIDE SEQUENCE</scope>
    <source>
        <strain evidence="4">AA19_3_7</strain>
        <tissue evidence="4">Leaf</tissue>
    </source>
</reference>
<protein>
    <recommendedName>
        <fullName evidence="6">Pentatricopeptide repeat-containing protein</fullName>
    </recommendedName>
</protein>
<comment type="similarity">
    <text evidence="1">Belongs to the PPR family. P subfamily.</text>
</comment>
<accession>A0AAD5CYW3</accession>
<sequence length="1075" mass="120555">WFSLLPSILDPPSSLTRNPMFKHTTTGDHLCSLFYRRFSTHHRHLPDPDPPELVDTICRLLVLRRFNAINTLSFNYSDQLLNQILTKLRLNPDASLHFFNLASTQNKFRPNIKSYCKLVHILSRARMFDETRDKLRVLVGFYEGDDRLGMWVWGELVRVYREFGFSPTVFDIVLKFYAENGLVNNALHVFDEMCRLGRVPSLQACNGLLSGLVRKGEFGSVFGVYEQMGKVGIVPDVCTVSIVVNAYCKDGRVGKGLEFLKEVEEEIGLEPNVVTYNSLINGYVGIGDMRRAKGVLELMKGRSVLANMVTYSLFVKGYCKQGKVDEAEKVVRDMRDESPSLVLDEKAYGVLIDGYCRIGKMDCAFRIQDEMLKAGLKMNVFICNSMINGYCKLGRVNEAARVVTSMSKWKLRPDVYSFNTLVDGYCKEGNISKAFELCEKMVRDGIDANIVTYNTLLKGFCLINDIDNALKLWHLMIKRGLMPNEVGYGILLDGFFKAGDFKRALMLWKQFLAKGFIKPVIGFNTMLNGLCKMGKMAEAEQVFNKMNDLGCPPDKITYNTLADGYSKAGNMKMALEIKDTMEKNAIPLSVEMYNSLITGYFRSKKLNKVAELLNEMQSRVITPNIVTYGALISGWCKEGMLDKAFTTYFEMKEKGLAPNVVICSTIVSALYRFDMNHDANMLLHKIMDFDLLPGDKSFEKFFEFDMGKTNVKIFSDIVDGVVESDRFPNNVVYNVAIAGLCKLGKIEDAKRFISLLLQKGFVPDVFTYCTLIHALSSAGEVDKAFKLRDEMLTKGLVPDITTYNALLNGLCKSGNLDRAVRLFHKLSSKGVSPNVITYNTLIDGFNKTGNTRKALELKEKMVQEGIIPSDATYSCLINRVHKNGEVSFTDNISSFKSAVHRMNELANIVDLSSGDKQGLIKISTEIALRSSHKQKLTTIENGCKINRDKLLGPLPLFSETSIPVDCGGVRGVIHGDCIITFLNVTHFSENGSVDELVPGSQGRVWTVDLRHHASVGLGDLHTRVMKQLLCNALHCEEHRPACKSKQNVYREHVGIRLKLIGRGARICVGSILGRG</sequence>
<dbReference type="NCBIfam" id="TIGR00756">
    <property type="entry name" value="PPR"/>
    <property type="match status" value="18"/>
</dbReference>
<name>A0AAD5CYW3_AMBAR</name>
<dbReference type="Pfam" id="PF13041">
    <property type="entry name" value="PPR_2"/>
    <property type="match status" value="7"/>
</dbReference>
<feature type="non-terminal residue" evidence="4">
    <location>
        <position position="1075"/>
    </location>
</feature>
<feature type="repeat" description="PPR" evidence="3">
    <location>
        <begin position="307"/>
        <end position="341"/>
    </location>
</feature>
<keyword evidence="2" id="KW-0677">Repeat</keyword>
<evidence type="ECO:0000313" key="4">
    <source>
        <dbReference type="EMBL" id="KAI7750509.1"/>
    </source>
</evidence>
<dbReference type="PROSITE" id="PS51375">
    <property type="entry name" value="PPR"/>
    <property type="match status" value="18"/>
</dbReference>
<feature type="repeat" description="PPR" evidence="3">
    <location>
        <begin position="764"/>
        <end position="798"/>
    </location>
</feature>
<dbReference type="Proteomes" id="UP001206925">
    <property type="component" value="Unassembled WGS sequence"/>
</dbReference>
<evidence type="ECO:0000256" key="1">
    <source>
        <dbReference type="ARBA" id="ARBA00007626"/>
    </source>
</evidence>
<proteinExistence type="inferred from homology"/>
<feature type="repeat" description="PPR" evidence="3">
    <location>
        <begin position="589"/>
        <end position="623"/>
    </location>
</feature>
<gene>
    <name evidence="4" type="ORF">M8C21_004897</name>
</gene>
<feature type="repeat" description="PPR" evidence="3">
    <location>
        <begin position="414"/>
        <end position="448"/>
    </location>
</feature>
<feature type="repeat" description="PPR" evidence="3">
    <location>
        <begin position="379"/>
        <end position="413"/>
    </location>
</feature>
<keyword evidence="5" id="KW-1185">Reference proteome</keyword>
<feature type="repeat" description="PPR" evidence="3">
    <location>
        <begin position="344"/>
        <end position="378"/>
    </location>
</feature>
<dbReference type="AlphaFoldDB" id="A0AAD5CYW3"/>
<evidence type="ECO:0000256" key="2">
    <source>
        <dbReference type="ARBA" id="ARBA00022737"/>
    </source>
</evidence>
<evidence type="ECO:0008006" key="6">
    <source>
        <dbReference type="Google" id="ProtNLM"/>
    </source>
</evidence>
<feature type="repeat" description="PPR" evidence="3">
    <location>
        <begin position="834"/>
        <end position="868"/>
    </location>
</feature>
<dbReference type="InterPro" id="IPR002885">
    <property type="entry name" value="PPR_rpt"/>
</dbReference>
<dbReference type="GO" id="GO:0003729">
    <property type="term" value="F:mRNA binding"/>
    <property type="evidence" value="ECO:0007669"/>
    <property type="project" value="TreeGrafter"/>
</dbReference>
<dbReference type="Pfam" id="PF01535">
    <property type="entry name" value="PPR"/>
    <property type="match status" value="2"/>
</dbReference>
<feature type="repeat" description="PPR" evidence="3">
    <location>
        <begin position="166"/>
        <end position="200"/>
    </location>
</feature>
<feature type="repeat" description="PPR" evidence="3">
    <location>
        <begin position="449"/>
        <end position="483"/>
    </location>
</feature>
<feature type="repeat" description="PPR" evidence="3">
    <location>
        <begin position="624"/>
        <end position="658"/>
    </location>
</feature>
<feature type="repeat" description="PPR" evidence="3">
    <location>
        <begin position="236"/>
        <end position="271"/>
    </location>
</feature>
<comment type="caution">
    <text evidence="4">The sequence shown here is derived from an EMBL/GenBank/DDBJ whole genome shotgun (WGS) entry which is preliminary data.</text>
</comment>